<evidence type="ECO:0000313" key="3">
    <source>
        <dbReference type="Proteomes" id="UP000823928"/>
    </source>
</evidence>
<keyword evidence="1" id="KW-0472">Membrane</keyword>
<keyword evidence="1" id="KW-1133">Transmembrane helix</keyword>
<dbReference type="Pfam" id="PF04070">
    <property type="entry name" value="DUF378"/>
    <property type="match status" value="1"/>
</dbReference>
<evidence type="ECO:0000313" key="2">
    <source>
        <dbReference type="EMBL" id="HIS36615.1"/>
    </source>
</evidence>
<keyword evidence="1" id="KW-0812">Transmembrane</keyword>
<organism evidence="2 3">
    <name type="scientific">Candidatus Scatousia excrementigallinarum</name>
    <dbReference type="NCBI Taxonomy" id="2840935"/>
    <lineage>
        <taxon>Bacteria</taxon>
        <taxon>Candidatus Scatousia</taxon>
    </lineage>
</organism>
<reference evidence="2" key="2">
    <citation type="journal article" date="2021" name="PeerJ">
        <title>Extensive microbial diversity within the chicken gut microbiome revealed by metagenomics and culture.</title>
        <authorList>
            <person name="Gilroy R."/>
            <person name="Ravi A."/>
            <person name="Getino M."/>
            <person name="Pursley I."/>
            <person name="Horton D.L."/>
            <person name="Alikhan N.F."/>
            <person name="Baker D."/>
            <person name="Gharbi K."/>
            <person name="Hall N."/>
            <person name="Watson M."/>
            <person name="Adriaenssens E.M."/>
            <person name="Foster-Nyarko E."/>
            <person name="Jarju S."/>
            <person name="Secka A."/>
            <person name="Antonio M."/>
            <person name="Oren A."/>
            <person name="Chaudhuri R.R."/>
            <person name="La Ragione R."/>
            <person name="Hildebrand F."/>
            <person name="Pallen M.J."/>
        </authorList>
    </citation>
    <scope>NUCLEOTIDE SEQUENCE</scope>
    <source>
        <strain evidence="2">6276</strain>
    </source>
</reference>
<dbReference type="PANTHER" id="PTHR37304">
    <property type="entry name" value="MEMBRANE PROTEIN-RELATED"/>
    <property type="match status" value="1"/>
</dbReference>
<evidence type="ECO:0000256" key="1">
    <source>
        <dbReference type="SAM" id="Phobius"/>
    </source>
</evidence>
<dbReference type="InterPro" id="IPR007211">
    <property type="entry name" value="DUF378"/>
</dbReference>
<dbReference type="Proteomes" id="UP000823928">
    <property type="component" value="Unassembled WGS sequence"/>
</dbReference>
<sequence length="66" mass="7269">MRALKIISYILVIIGALNWGLVGLFNLDLVALIFGDMSLLARIIYIAVGVSAIVSIATTFREIFER</sequence>
<feature type="transmembrane region" description="Helical" evidence="1">
    <location>
        <begin position="7"/>
        <end position="27"/>
    </location>
</feature>
<protein>
    <submittedName>
        <fullName evidence="2">DUF378 domain-containing protein</fullName>
    </submittedName>
</protein>
<name>A0A9D1EZY7_9BACT</name>
<dbReference type="AlphaFoldDB" id="A0A9D1EZY7"/>
<gene>
    <name evidence="2" type="ORF">IAC10_08305</name>
</gene>
<accession>A0A9D1EZY7</accession>
<dbReference type="PANTHER" id="PTHR37304:SF1">
    <property type="entry name" value="MEMBRANE PROTEIN"/>
    <property type="match status" value="1"/>
</dbReference>
<feature type="transmembrane region" description="Helical" evidence="1">
    <location>
        <begin position="39"/>
        <end position="60"/>
    </location>
</feature>
<reference evidence="2" key="1">
    <citation type="submission" date="2020-10" db="EMBL/GenBank/DDBJ databases">
        <authorList>
            <person name="Gilroy R."/>
        </authorList>
    </citation>
    <scope>NUCLEOTIDE SEQUENCE</scope>
    <source>
        <strain evidence="2">6276</strain>
    </source>
</reference>
<comment type="caution">
    <text evidence="2">The sequence shown here is derived from an EMBL/GenBank/DDBJ whole genome shotgun (WGS) entry which is preliminary data.</text>
</comment>
<dbReference type="EMBL" id="DVIU01000163">
    <property type="protein sequence ID" value="HIS36615.1"/>
    <property type="molecule type" value="Genomic_DNA"/>
</dbReference>
<proteinExistence type="predicted"/>